<dbReference type="Pfam" id="PF13088">
    <property type="entry name" value="BNR_2"/>
    <property type="match status" value="1"/>
</dbReference>
<dbReference type="EC" id="3.2.1.18" evidence="3"/>
<dbReference type="EMBL" id="PSKQ01000019">
    <property type="protein sequence ID" value="MBE8721111.1"/>
    <property type="molecule type" value="Genomic_DNA"/>
</dbReference>
<accession>A0ABR9T6Y8</accession>
<evidence type="ECO:0000256" key="2">
    <source>
        <dbReference type="ARBA" id="ARBA00009348"/>
    </source>
</evidence>
<sequence length="371" mass="41172">MRLKKKQPILALVMLFTCYAFAETRQLPRKDNDKETISPPSLPVRVFERNYHGFQLFRIPTLIKSANGTLLVFAEARKLSSNGDRGDIDLVLRRSADGGKTWGDMITIWNDGENTCGNPVPVLDRKSGKIHLLATWNNRRVYHITSVDNGFTWTAPVEITPAVKPTEWGFYGTGPVHGIQITAGPYKNRLVIPTYANVPVNSVTKHHSFSVYSDDGGKTWSFGNLSPQDNVGECTVVELTDGRLMLNMRSKLPHRTLAFSDDGGISWNNGRLDSNLIDPLCQASLLRGEGTASNILFFSNPASSKRENLTIRMSTDQGLTWPKKHQVYAGPSAYSDMVVMDHRTIGVVFESGINSPHGHILFTTLPVSCIK</sequence>
<evidence type="ECO:0000313" key="7">
    <source>
        <dbReference type="Proteomes" id="UP000618319"/>
    </source>
</evidence>
<reference evidence="6 7" key="1">
    <citation type="submission" date="2018-02" db="EMBL/GenBank/DDBJ databases">
        <title>Sphingobacterium KA21.</title>
        <authorList>
            <person name="Vasarhelyi B.M."/>
            <person name="Deshmukh S."/>
            <person name="Balint B."/>
            <person name="Kukolya J."/>
        </authorList>
    </citation>
    <scope>NUCLEOTIDE SEQUENCE [LARGE SCALE GENOMIC DNA]</scope>
    <source>
        <strain evidence="6 7">Ka21</strain>
    </source>
</reference>
<dbReference type="InterPro" id="IPR011040">
    <property type="entry name" value="Sialidase"/>
</dbReference>
<keyword evidence="4" id="KW-0732">Signal</keyword>
<name>A0ABR9T6Y8_9SPHI</name>
<dbReference type="Gene3D" id="2.120.10.10">
    <property type="match status" value="1"/>
</dbReference>
<dbReference type="PANTHER" id="PTHR10628:SF30">
    <property type="entry name" value="EXO-ALPHA-SIALIDASE"/>
    <property type="match status" value="1"/>
</dbReference>
<feature type="signal peptide" evidence="4">
    <location>
        <begin position="1"/>
        <end position="22"/>
    </location>
</feature>
<organism evidence="6 7">
    <name type="scientific">Sphingobacterium pedocola</name>
    <dbReference type="NCBI Taxonomy" id="2082722"/>
    <lineage>
        <taxon>Bacteria</taxon>
        <taxon>Pseudomonadati</taxon>
        <taxon>Bacteroidota</taxon>
        <taxon>Sphingobacteriia</taxon>
        <taxon>Sphingobacteriales</taxon>
        <taxon>Sphingobacteriaceae</taxon>
        <taxon>Sphingobacterium</taxon>
    </lineage>
</organism>
<comment type="caution">
    <text evidence="6">The sequence shown here is derived from an EMBL/GenBank/DDBJ whole genome shotgun (WGS) entry which is preliminary data.</text>
</comment>
<evidence type="ECO:0000313" key="6">
    <source>
        <dbReference type="EMBL" id="MBE8721111.1"/>
    </source>
</evidence>
<dbReference type="InterPro" id="IPR026856">
    <property type="entry name" value="Sialidase_fam"/>
</dbReference>
<dbReference type="PANTHER" id="PTHR10628">
    <property type="entry name" value="SIALIDASE"/>
    <property type="match status" value="1"/>
</dbReference>
<evidence type="ECO:0000256" key="1">
    <source>
        <dbReference type="ARBA" id="ARBA00000427"/>
    </source>
</evidence>
<proteinExistence type="inferred from homology"/>
<comment type="similarity">
    <text evidence="2">Belongs to the glycosyl hydrolase 33 family.</text>
</comment>
<dbReference type="Proteomes" id="UP000618319">
    <property type="component" value="Unassembled WGS sequence"/>
</dbReference>
<keyword evidence="7" id="KW-1185">Reference proteome</keyword>
<dbReference type="InterPro" id="IPR036278">
    <property type="entry name" value="Sialidase_sf"/>
</dbReference>
<protein>
    <recommendedName>
        <fullName evidence="3">exo-alpha-sialidase</fullName>
        <ecNumber evidence="3">3.2.1.18</ecNumber>
    </recommendedName>
</protein>
<evidence type="ECO:0000259" key="5">
    <source>
        <dbReference type="Pfam" id="PF13088"/>
    </source>
</evidence>
<gene>
    <name evidence="6" type="ORF">C4F40_10285</name>
</gene>
<feature type="chain" id="PRO_5045717343" description="exo-alpha-sialidase" evidence="4">
    <location>
        <begin position="23"/>
        <end position="371"/>
    </location>
</feature>
<dbReference type="CDD" id="cd15482">
    <property type="entry name" value="Sialidase_non-viral"/>
    <property type="match status" value="1"/>
</dbReference>
<evidence type="ECO:0000256" key="4">
    <source>
        <dbReference type="SAM" id="SignalP"/>
    </source>
</evidence>
<dbReference type="RefSeq" id="WP_196938342.1">
    <property type="nucleotide sequence ID" value="NZ_MU158689.1"/>
</dbReference>
<evidence type="ECO:0000256" key="3">
    <source>
        <dbReference type="ARBA" id="ARBA00012733"/>
    </source>
</evidence>
<comment type="catalytic activity">
    <reaction evidence="1">
        <text>Hydrolysis of alpha-(2-&gt;3)-, alpha-(2-&gt;6)-, alpha-(2-&gt;8)- glycosidic linkages of terminal sialic acid residues in oligosaccharides, glycoproteins, glycolipids, colominic acid and synthetic substrates.</text>
        <dbReference type="EC" id="3.2.1.18"/>
    </reaction>
</comment>
<feature type="domain" description="Sialidase" evidence="5">
    <location>
        <begin position="68"/>
        <end position="342"/>
    </location>
</feature>
<dbReference type="SUPFAM" id="SSF50939">
    <property type="entry name" value="Sialidases"/>
    <property type="match status" value="1"/>
</dbReference>